<organism evidence="1">
    <name type="scientific">Arundo donax</name>
    <name type="common">Giant reed</name>
    <name type="synonym">Donax arundinaceus</name>
    <dbReference type="NCBI Taxonomy" id="35708"/>
    <lineage>
        <taxon>Eukaryota</taxon>
        <taxon>Viridiplantae</taxon>
        <taxon>Streptophyta</taxon>
        <taxon>Embryophyta</taxon>
        <taxon>Tracheophyta</taxon>
        <taxon>Spermatophyta</taxon>
        <taxon>Magnoliopsida</taxon>
        <taxon>Liliopsida</taxon>
        <taxon>Poales</taxon>
        <taxon>Poaceae</taxon>
        <taxon>PACMAD clade</taxon>
        <taxon>Arundinoideae</taxon>
        <taxon>Arundineae</taxon>
        <taxon>Arundo</taxon>
    </lineage>
</organism>
<evidence type="ECO:0000313" key="1">
    <source>
        <dbReference type="EMBL" id="JAD48913.1"/>
    </source>
</evidence>
<name>A0A0A9AG98_ARUDO</name>
<dbReference type="EMBL" id="GBRH01248982">
    <property type="protein sequence ID" value="JAD48913.1"/>
    <property type="molecule type" value="Transcribed_RNA"/>
</dbReference>
<proteinExistence type="predicted"/>
<protein>
    <submittedName>
        <fullName evidence="1">Uncharacterized protein</fullName>
    </submittedName>
</protein>
<accession>A0A0A9AG98</accession>
<reference evidence="1" key="2">
    <citation type="journal article" date="2015" name="Data Brief">
        <title>Shoot transcriptome of the giant reed, Arundo donax.</title>
        <authorList>
            <person name="Barrero R.A."/>
            <person name="Guerrero F.D."/>
            <person name="Moolhuijzen P."/>
            <person name="Goolsby J.A."/>
            <person name="Tidwell J."/>
            <person name="Bellgard S.E."/>
            <person name="Bellgard M.I."/>
        </authorList>
    </citation>
    <scope>NUCLEOTIDE SEQUENCE</scope>
    <source>
        <tissue evidence="1">Shoot tissue taken approximately 20 cm above the soil surface</tissue>
    </source>
</reference>
<reference evidence="1" key="1">
    <citation type="submission" date="2014-09" db="EMBL/GenBank/DDBJ databases">
        <authorList>
            <person name="Magalhaes I.L.F."/>
            <person name="Oliveira U."/>
            <person name="Santos F.R."/>
            <person name="Vidigal T.H.D.A."/>
            <person name="Brescovit A.D."/>
            <person name="Santos A.J."/>
        </authorList>
    </citation>
    <scope>NUCLEOTIDE SEQUENCE</scope>
    <source>
        <tissue evidence="1">Shoot tissue taken approximately 20 cm above the soil surface</tissue>
    </source>
</reference>
<sequence length="19" mass="2126">MSALSNYFINSNKLQSTAH</sequence>
<dbReference type="AlphaFoldDB" id="A0A0A9AG98"/>